<dbReference type="RefSeq" id="WP_211909262.1">
    <property type="nucleotide sequence ID" value="NZ_CP036498.1"/>
</dbReference>
<dbReference type="Proteomes" id="UP000682843">
    <property type="component" value="Chromosome"/>
</dbReference>
<evidence type="ECO:0000256" key="2">
    <source>
        <dbReference type="PROSITE-ProRule" id="PRU00169"/>
    </source>
</evidence>
<dbReference type="EMBL" id="CP036498">
    <property type="protein sequence ID" value="QUS40675.1"/>
    <property type="molecule type" value="Genomic_DNA"/>
</dbReference>
<feature type="modified residue" description="4-aspartylphosphate" evidence="2">
    <location>
        <position position="53"/>
    </location>
</feature>
<proteinExistence type="predicted"/>
<name>A0ABX8AE63_9BRAD</name>
<evidence type="ECO:0000313" key="4">
    <source>
        <dbReference type="EMBL" id="QUS40675.1"/>
    </source>
</evidence>
<dbReference type="PANTHER" id="PTHR44591:SF21">
    <property type="entry name" value="TWO-COMPONENT RESPONSE REGULATOR"/>
    <property type="match status" value="1"/>
</dbReference>
<gene>
    <name evidence="4" type="ORF">RPMA_18940</name>
</gene>
<evidence type="ECO:0000259" key="3">
    <source>
        <dbReference type="PROSITE" id="PS50110"/>
    </source>
</evidence>
<dbReference type="PANTHER" id="PTHR44591">
    <property type="entry name" value="STRESS RESPONSE REGULATOR PROTEIN 1"/>
    <property type="match status" value="1"/>
</dbReference>
<reference evidence="4 5" key="1">
    <citation type="submission" date="2019-02" db="EMBL/GenBank/DDBJ databases">
        <title>Emended description of the genus Rhodopseudomonas and description of Rhodopseudomonas albus sp. nov., a non-phototrophic, heavy-metal-tolerant bacterium isolated from garden soil.</title>
        <authorList>
            <person name="Bao Z."/>
            <person name="Cao W.W."/>
            <person name="Sato Y."/>
            <person name="Nishizawa T."/>
            <person name="Zhao J."/>
            <person name="Guo Y."/>
            <person name="Ohta H."/>
        </authorList>
    </citation>
    <scope>NUCLEOTIDE SEQUENCE [LARGE SCALE GENOMIC DNA]</scope>
    <source>
        <strain evidence="4 5">SK50-23</strain>
    </source>
</reference>
<keyword evidence="5" id="KW-1185">Reference proteome</keyword>
<evidence type="ECO:0000256" key="1">
    <source>
        <dbReference type="ARBA" id="ARBA00022553"/>
    </source>
</evidence>
<dbReference type="SUPFAM" id="SSF52172">
    <property type="entry name" value="CheY-like"/>
    <property type="match status" value="1"/>
</dbReference>
<protein>
    <submittedName>
        <fullName evidence="4">Response regulator</fullName>
    </submittedName>
</protein>
<dbReference type="InterPro" id="IPR001789">
    <property type="entry name" value="Sig_transdc_resp-reg_receiver"/>
</dbReference>
<dbReference type="InterPro" id="IPR011006">
    <property type="entry name" value="CheY-like_superfamily"/>
</dbReference>
<organism evidence="4 5">
    <name type="scientific">Tardiphaga alba</name>
    <dbReference type="NCBI Taxonomy" id="340268"/>
    <lineage>
        <taxon>Bacteria</taxon>
        <taxon>Pseudomonadati</taxon>
        <taxon>Pseudomonadota</taxon>
        <taxon>Alphaproteobacteria</taxon>
        <taxon>Hyphomicrobiales</taxon>
        <taxon>Nitrobacteraceae</taxon>
        <taxon>Tardiphaga</taxon>
    </lineage>
</organism>
<accession>A0ABX8AE63</accession>
<dbReference type="SMART" id="SM00448">
    <property type="entry name" value="REC"/>
    <property type="match status" value="1"/>
</dbReference>
<dbReference type="Pfam" id="PF00072">
    <property type="entry name" value="Response_reg"/>
    <property type="match status" value="1"/>
</dbReference>
<dbReference type="InterPro" id="IPR050595">
    <property type="entry name" value="Bact_response_regulator"/>
</dbReference>
<keyword evidence="1 2" id="KW-0597">Phosphoprotein</keyword>
<evidence type="ECO:0000313" key="5">
    <source>
        <dbReference type="Proteomes" id="UP000682843"/>
    </source>
</evidence>
<sequence length="118" mass="13000">MPKVLVVEDEFLIMMWVEDALRDAGYSVVTASNADEAIDILEGDTEVRIVFTDIDMPGSMDGLRLAAVVRDRWPPVYIIVASGKHRPVAGEMPSEAVFLPKPYLSVDILTALNVAARR</sequence>
<dbReference type="PROSITE" id="PS50110">
    <property type="entry name" value="RESPONSE_REGULATORY"/>
    <property type="match status" value="1"/>
</dbReference>
<dbReference type="Gene3D" id="3.40.50.2300">
    <property type="match status" value="1"/>
</dbReference>
<feature type="domain" description="Response regulatory" evidence="3">
    <location>
        <begin position="3"/>
        <end position="116"/>
    </location>
</feature>